<dbReference type="PROSITE" id="PS51217">
    <property type="entry name" value="UVRD_HELICASE_CTER"/>
    <property type="match status" value="1"/>
</dbReference>
<evidence type="ECO:0000256" key="4">
    <source>
        <dbReference type="ARBA" id="ARBA00022806"/>
    </source>
</evidence>
<dbReference type="InterPro" id="IPR013986">
    <property type="entry name" value="DExx_box_DNA_helicase_dom_sf"/>
</dbReference>
<dbReference type="PANTHER" id="PTHR11070">
    <property type="entry name" value="UVRD / RECB / PCRA DNA HELICASE FAMILY MEMBER"/>
    <property type="match status" value="1"/>
</dbReference>
<dbReference type="GO" id="GO:0003677">
    <property type="term" value="F:DNA binding"/>
    <property type="evidence" value="ECO:0007669"/>
    <property type="project" value="UniProtKB-KW"/>
</dbReference>
<dbReference type="GO" id="GO:0005829">
    <property type="term" value="C:cytosol"/>
    <property type="evidence" value="ECO:0007669"/>
    <property type="project" value="TreeGrafter"/>
</dbReference>
<keyword evidence="4 11" id="KW-0347">Helicase</keyword>
<dbReference type="InterPro" id="IPR027417">
    <property type="entry name" value="P-loop_NTPase"/>
</dbReference>
<keyword evidence="7" id="KW-0413">Isomerase</keyword>
<dbReference type="PROSITE" id="PS51198">
    <property type="entry name" value="UVRD_HELICASE_ATP_BIND"/>
    <property type="match status" value="1"/>
</dbReference>
<feature type="binding site" evidence="11">
    <location>
        <begin position="22"/>
        <end position="29"/>
    </location>
    <ligand>
        <name>ATP</name>
        <dbReference type="ChEBI" id="CHEBI:30616"/>
    </ligand>
</feature>
<evidence type="ECO:0000256" key="5">
    <source>
        <dbReference type="ARBA" id="ARBA00022840"/>
    </source>
</evidence>
<dbReference type="GO" id="GO:0033202">
    <property type="term" value="C:DNA helicase complex"/>
    <property type="evidence" value="ECO:0007669"/>
    <property type="project" value="TreeGrafter"/>
</dbReference>
<evidence type="ECO:0000256" key="1">
    <source>
        <dbReference type="ARBA" id="ARBA00009922"/>
    </source>
</evidence>
<gene>
    <name evidence="15" type="ORF">T1815_14281</name>
</gene>
<feature type="domain" description="UvrD-like helicase C-terminal" evidence="14">
    <location>
        <begin position="277"/>
        <end position="539"/>
    </location>
</feature>
<dbReference type="InterPro" id="IPR014017">
    <property type="entry name" value="DNA_helicase_UvrD-like_C"/>
</dbReference>
<dbReference type="EMBL" id="CVRQ01000018">
    <property type="protein sequence ID" value="CRL36813.1"/>
    <property type="molecule type" value="Genomic_DNA"/>
</dbReference>
<dbReference type="Pfam" id="PF13361">
    <property type="entry name" value="UvrD_C"/>
    <property type="match status" value="1"/>
</dbReference>
<dbReference type="Gene3D" id="1.10.10.160">
    <property type="match status" value="1"/>
</dbReference>
<dbReference type="CDD" id="cd17932">
    <property type="entry name" value="DEXQc_UvrD"/>
    <property type="match status" value="1"/>
</dbReference>
<dbReference type="GO" id="GO:0043138">
    <property type="term" value="F:3'-5' DNA helicase activity"/>
    <property type="evidence" value="ECO:0007669"/>
    <property type="project" value="UniProtKB-EC"/>
</dbReference>
<evidence type="ECO:0000259" key="14">
    <source>
        <dbReference type="PROSITE" id="PS51217"/>
    </source>
</evidence>
<sequence length="617" mass="72458">MNFNKAQHSAIEHKDGAMLVLAGPGSGKTAVITHRTKNLITKHHVKPSEILVITFTKAAANEMKERFNSLMKDERVNVSFGTFHAVFFTILKYAYRFTSANIADESVRYGFIREILSYYRLEYKDENEFIGNLLAEISLIKNSRIDIENFYSGVCGEEIFRDIYKKYETRLKENRLIDFDDMLSYTYELFKERPDILALWQNKYKYILIDEFQDINRLQYEIIKMLAAPQNNLFIVGDDDQSIYRFRGSKPEIMLGFEKDYPDAKRILLDTNYRCGRYIVEASLNLISHNRERFDKKIIAASKSKAPVTFADFENRRDENIFLIRDIDKKIKAGAVFSDFAVLFRTNTQPRQLIEQLMSYNIPFKTKDNIPNIYEHWIARDLFTYQRIAGGSRDRADFLQIMNRPKRYLSRDSLCDATVAFDEWIKLFDEKPWIAERIEKLEYDMKLISRMNPYASINYIRRGIGYDDFLAEYAEYRNINKEDLFDILDEIQSGAKGFATYEEWYEHIKEYTKQMKLMALSKESDPNAVTLATLHSSKGLEFENVYIIDANEGIMPYKKAVLEKDIEEERRLFYVGMTRAKTSLSVYSVKSVNDKSAQASRFVRESKEPRQNNSRDD</sequence>
<keyword evidence="3 11" id="KW-0378">Hydrolase</keyword>
<accession>A0A0M6WJ19</accession>
<evidence type="ECO:0000256" key="8">
    <source>
        <dbReference type="ARBA" id="ARBA00034617"/>
    </source>
</evidence>
<keyword evidence="2 11" id="KW-0547">Nucleotide-binding</keyword>
<dbReference type="GO" id="GO:0016887">
    <property type="term" value="F:ATP hydrolysis activity"/>
    <property type="evidence" value="ECO:0007669"/>
    <property type="project" value="RHEA"/>
</dbReference>
<comment type="catalytic activity">
    <reaction evidence="10">
        <text>ATP + H2O = ADP + phosphate + H(+)</text>
        <dbReference type="Rhea" id="RHEA:13065"/>
        <dbReference type="ChEBI" id="CHEBI:15377"/>
        <dbReference type="ChEBI" id="CHEBI:15378"/>
        <dbReference type="ChEBI" id="CHEBI:30616"/>
        <dbReference type="ChEBI" id="CHEBI:43474"/>
        <dbReference type="ChEBI" id="CHEBI:456216"/>
        <dbReference type="EC" id="5.6.2.4"/>
    </reaction>
</comment>
<dbReference type="AlphaFoldDB" id="A0A0M6WJ19"/>
<name>A0A0M6WJ19_9FIRM</name>
<dbReference type="PANTHER" id="PTHR11070:SF2">
    <property type="entry name" value="ATP-DEPENDENT DNA HELICASE SRS2"/>
    <property type="match status" value="1"/>
</dbReference>
<comment type="similarity">
    <text evidence="1">Belongs to the helicase family. UvrD subfamily.</text>
</comment>
<evidence type="ECO:0000313" key="15">
    <source>
        <dbReference type="EMBL" id="CRL36813.1"/>
    </source>
</evidence>
<dbReference type="EC" id="5.6.2.4" evidence="9"/>
<keyword evidence="16" id="KW-1185">Reference proteome</keyword>
<feature type="domain" description="UvrD-like helicase ATP-binding" evidence="13">
    <location>
        <begin position="1"/>
        <end position="276"/>
    </location>
</feature>
<evidence type="ECO:0000256" key="10">
    <source>
        <dbReference type="ARBA" id="ARBA00048988"/>
    </source>
</evidence>
<reference evidence="16" key="1">
    <citation type="submission" date="2015-05" db="EMBL/GenBank/DDBJ databases">
        <authorList>
            <consortium name="Pathogen Informatics"/>
        </authorList>
    </citation>
    <scope>NUCLEOTIDE SEQUENCE [LARGE SCALE GENOMIC DNA]</scope>
    <source>
        <strain evidence="16">T1-815</strain>
    </source>
</reference>
<feature type="compositionally biased region" description="Basic and acidic residues" evidence="12">
    <location>
        <begin position="602"/>
        <end position="617"/>
    </location>
</feature>
<dbReference type="InterPro" id="IPR000212">
    <property type="entry name" value="DNA_helicase_UvrD/REP"/>
</dbReference>
<keyword evidence="6" id="KW-0238">DNA-binding</keyword>
<dbReference type="GO" id="GO:0005524">
    <property type="term" value="F:ATP binding"/>
    <property type="evidence" value="ECO:0007669"/>
    <property type="project" value="UniProtKB-UniRule"/>
</dbReference>
<dbReference type="Gene3D" id="3.40.50.300">
    <property type="entry name" value="P-loop containing nucleotide triphosphate hydrolases"/>
    <property type="match status" value="2"/>
</dbReference>
<evidence type="ECO:0000256" key="12">
    <source>
        <dbReference type="SAM" id="MobiDB-lite"/>
    </source>
</evidence>
<protein>
    <recommendedName>
        <fullName evidence="9">DNA 3'-5' helicase</fullName>
        <ecNumber evidence="9">5.6.2.4</ecNumber>
    </recommendedName>
</protein>
<feature type="region of interest" description="Disordered" evidence="12">
    <location>
        <begin position="598"/>
        <end position="617"/>
    </location>
</feature>
<dbReference type="GO" id="GO:0000725">
    <property type="term" value="P:recombinational repair"/>
    <property type="evidence" value="ECO:0007669"/>
    <property type="project" value="TreeGrafter"/>
</dbReference>
<proteinExistence type="inferred from homology"/>
<dbReference type="Proteomes" id="UP000049472">
    <property type="component" value="Unassembled WGS sequence"/>
</dbReference>
<dbReference type="RefSeq" id="WP_055061673.1">
    <property type="nucleotide sequence ID" value="NZ_CVRQ01000018.1"/>
</dbReference>
<dbReference type="Pfam" id="PF00580">
    <property type="entry name" value="UvrD-helicase"/>
    <property type="match status" value="1"/>
</dbReference>
<keyword evidence="5 11" id="KW-0067">ATP-binding</keyword>
<organism evidence="15 16">
    <name type="scientific">Agathobacter rectalis</name>
    <dbReference type="NCBI Taxonomy" id="39491"/>
    <lineage>
        <taxon>Bacteria</taxon>
        <taxon>Bacillati</taxon>
        <taxon>Bacillota</taxon>
        <taxon>Clostridia</taxon>
        <taxon>Lachnospirales</taxon>
        <taxon>Lachnospiraceae</taxon>
        <taxon>Agathobacter</taxon>
    </lineage>
</organism>
<evidence type="ECO:0000256" key="9">
    <source>
        <dbReference type="ARBA" id="ARBA00034808"/>
    </source>
</evidence>
<comment type="catalytic activity">
    <reaction evidence="8">
        <text>Couples ATP hydrolysis with the unwinding of duplex DNA by translocating in the 3'-5' direction.</text>
        <dbReference type="EC" id="5.6.2.4"/>
    </reaction>
</comment>
<evidence type="ECO:0000259" key="13">
    <source>
        <dbReference type="PROSITE" id="PS51198"/>
    </source>
</evidence>
<evidence type="ECO:0000256" key="11">
    <source>
        <dbReference type="PROSITE-ProRule" id="PRU00560"/>
    </source>
</evidence>
<dbReference type="Gene3D" id="1.10.486.10">
    <property type="entry name" value="PCRA, domain 4"/>
    <property type="match status" value="1"/>
</dbReference>
<evidence type="ECO:0000256" key="6">
    <source>
        <dbReference type="ARBA" id="ARBA00023125"/>
    </source>
</evidence>
<dbReference type="SUPFAM" id="SSF52540">
    <property type="entry name" value="P-loop containing nucleoside triphosphate hydrolases"/>
    <property type="match status" value="1"/>
</dbReference>
<evidence type="ECO:0000256" key="7">
    <source>
        <dbReference type="ARBA" id="ARBA00023235"/>
    </source>
</evidence>
<evidence type="ECO:0000256" key="3">
    <source>
        <dbReference type="ARBA" id="ARBA00022801"/>
    </source>
</evidence>
<evidence type="ECO:0000256" key="2">
    <source>
        <dbReference type="ARBA" id="ARBA00022741"/>
    </source>
</evidence>
<dbReference type="InterPro" id="IPR014016">
    <property type="entry name" value="UvrD-like_ATP-bd"/>
</dbReference>
<evidence type="ECO:0000313" key="16">
    <source>
        <dbReference type="Proteomes" id="UP000049472"/>
    </source>
</evidence>